<comment type="caution">
    <text evidence="9">The sequence shown here is derived from an EMBL/GenBank/DDBJ whole genome shotgun (WGS) entry which is preliminary data.</text>
</comment>
<dbReference type="RefSeq" id="WP_136136420.1">
    <property type="nucleotide sequence ID" value="NZ_SDGV01000010.1"/>
</dbReference>
<dbReference type="GO" id="GO:0005886">
    <property type="term" value="C:plasma membrane"/>
    <property type="evidence" value="ECO:0007669"/>
    <property type="project" value="UniProtKB-SubCell"/>
</dbReference>
<evidence type="ECO:0000256" key="3">
    <source>
        <dbReference type="ARBA" id="ARBA00022475"/>
    </source>
</evidence>
<dbReference type="InterPro" id="IPR011701">
    <property type="entry name" value="MFS"/>
</dbReference>
<dbReference type="GO" id="GO:0022857">
    <property type="term" value="F:transmembrane transporter activity"/>
    <property type="evidence" value="ECO:0007669"/>
    <property type="project" value="InterPro"/>
</dbReference>
<feature type="domain" description="Major facilitator superfamily (MFS) profile" evidence="8">
    <location>
        <begin position="10"/>
        <end position="396"/>
    </location>
</feature>
<dbReference type="InterPro" id="IPR001958">
    <property type="entry name" value="Tet-R_TetA/multi-R_MdtG-like"/>
</dbReference>
<feature type="transmembrane region" description="Helical" evidence="7">
    <location>
        <begin position="167"/>
        <end position="187"/>
    </location>
</feature>
<dbReference type="CDD" id="cd17391">
    <property type="entry name" value="MFS_MdtG_MDR_like"/>
    <property type="match status" value="1"/>
</dbReference>
<reference evidence="9 10" key="1">
    <citation type="submission" date="2019-01" db="EMBL/GenBank/DDBJ databases">
        <title>Vagococcus silagei sp. nov. isolated from brewer's grain.</title>
        <authorList>
            <person name="Guu J.-R."/>
        </authorList>
    </citation>
    <scope>NUCLEOTIDE SEQUENCE [LARGE SCALE GENOMIC DNA]</scope>
    <source>
        <strain evidence="9 10">2B-2</strain>
    </source>
</reference>
<evidence type="ECO:0000313" key="9">
    <source>
        <dbReference type="EMBL" id="THB61648.1"/>
    </source>
</evidence>
<keyword evidence="3" id="KW-1003">Cell membrane</keyword>
<evidence type="ECO:0000256" key="1">
    <source>
        <dbReference type="ARBA" id="ARBA00004651"/>
    </source>
</evidence>
<feature type="transmembrane region" description="Helical" evidence="7">
    <location>
        <begin position="84"/>
        <end position="106"/>
    </location>
</feature>
<comment type="subcellular location">
    <subcellularLocation>
        <location evidence="1">Cell membrane</location>
        <topology evidence="1">Multi-pass membrane protein</topology>
    </subcellularLocation>
</comment>
<dbReference type="InterPro" id="IPR020846">
    <property type="entry name" value="MFS_dom"/>
</dbReference>
<feature type="transmembrane region" description="Helical" evidence="7">
    <location>
        <begin position="284"/>
        <end position="302"/>
    </location>
</feature>
<evidence type="ECO:0000256" key="4">
    <source>
        <dbReference type="ARBA" id="ARBA00022692"/>
    </source>
</evidence>
<protein>
    <submittedName>
        <fullName evidence="9">MFS transporter</fullName>
    </submittedName>
</protein>
<sequence>MVKKVDWKRNMYIAWIGCFFTGASFSLVMPFIPIYIEQLGAPKNKIEFYSGLAISVTALSAAVVSPMWGVLADRKGRKLMMVRAAVGMMVTMGSLAFVPNVTWLLIMRFLTGTLSGYIPNATAMIASQAPVERNGWALGTLATGAVAGNLIGPLMGGFLAQTVGIKNVFIVTGIILLINTILTIFFVQEDFVPVEKKNMLSTKEVFVQVKNLQVLIGLFITTLILQVGMTSISPILTLFIREIGGERGNILFVSGMIVSVAGLSAFISSPLLGKLGDRIGNQKILVAGLILSFLCILPMAFVKSTFQLGLLRFLLGFSTGALMPSINTLISKLTPAEGVSRVFSFNQMFTNLGQVAGPLVGSAVAGFYGYRSVFIATSILIASNIALTLFTFRKTLFKREKI</sequence>
<dbReference type="Pfam" id="PF07690">
    <property type="entry name" value="MFS_1"/>
    <property type="match status" value="1"/>
</dbReference>
<keyword evidence="4 7" id="KW-0812">Transmembrane</keyword>
<evidence type="ECO:0000313" key="10">
    <source>
        <dbReference type="Proteomes" id="UP000310506"/>
    </source>
</evidence>
<feature type="transmembrane region" description="Helical" evidence="7">
    <location>
        <begin position="309"/>
        <end position="330"/>
    </location>
</feature>
<proteinExistence type="predicted"/>
<evidence type="ECO:0000256" key="5">
    <source>
        <dbReference type="ARBA" id="ARBA00022989"/>
    </source>
</evidence>
<feature type="transmembrane region" description="Helical" evidence="7">
    <location>
        <begin position="251"/>
        <end position="272"/>
    </location>
</feature>
<dbReference type="EMBL" id="SDGV01000010">
    <property type="protein sequence ID" value="THB61648.1"/>
    <property type="molecule type" value="Genomic_DNA"/>
</dbReference>
<dbReference type="InterPro" id="IPR005828">
    <property type="entry name" value="MFS_sugar_transport-like"/>
</dbReference>
<keyword evidence="2" id="KW-0813">Transport</keyword>
<dbReference type="Gene3D" id="1.20.1250.20">
    <property type="entry name" value="MFS general substrate transporter like domains"/>
    <property type="match status" value="2"/>
</dbReference>
<evidence type="ECO:0000256" key="6">
    <source>
        <dbReference type="ARBA" id="ARBA00023136"/>
    </source>
</evidence>
<feature type="transmembrane region" description="Helical" evidence="7">
    <location>
        <begin position="136"/>
        <end position="160"/>
    </location>
</feature>
<dbReference type="Proteomes" id="UP000310506">
    <property type="component" value="Unassembled WGS sequence"/>
</dbReference>
<feature type="transmembrane region" description="Helical" evidence="7">
    <location>
        <begin position="214"/>
        <end position="239"/>
    </location>
</feature>
<keyword evidence="5 7" id="KW-1133">Transmembrane helix</keyword>
<dbReference type="AlphaFoldDB" id="A0A4S3B571"/>
<dbReference type="OrthoDB" id="65739at2"/>
<dbReference type="PANTHER" id="PTHR43414:SF6">
    <property type="entry name" value="MULTIDRUG RESISTANCE PROTEIN MDTG"/>
    <property type="match status" value="1"/>
</dbReference>
<dbReference type="Pfam" id="PF00083">
    <property type="entry name" value="Sugar_tr"/>
    <property type="match status" value="1"/>
</dbReference>
<accession>A0A4S3B571</accession>
<evidence type="ECO:0000256" key="2">
    <source>
        <dbReference type="ARBA" id="ARBA00022448"/>
    </source>
</evidence>
<dbReference type="PROSITE" id="PS50850">
    <property type="entry name" value="MFS"/>
    <property type="match status" value="1"/>
</dbReference>
<gene>
    <name evidence="9" type="ORF">ESZ54_04140</name>
</gene>
<dbReference type="PRINTS" id="PR01035">
    <property type="entry name" value="TCRTETA"/>
</dbReference>
<evidence type="ECO:0000259" key="8">
    <source>
        <dbReference type="PROSITE" id="PS50850"/>
    </source>
</evidence>
<evidence type="ECO:0000256" key="7">
    <source>
        <dbReference type="SAM" id="Phobius"/>
    </source>
</evidence>
<dbReference type="InterPro" id="IPR036259">
    <property type="entry name" value="MFS_trans_sf"/>
</dbReference>
<keyword evidence="6 7" id="KW-0472">Membrane</keyword>
<keyword evidence="10" id="KW-1185">Reference proteome</keyword>
<name>A0A4S3B571_9ENTE</name>
<dbReference type="SUPFAM" id="SSF103473">
    <property type="entry name" value="MFS general substrate transporter"/>
    <property type="match status" value="1"/>
</dbReference>
<feature type="transmembrane region" description="Helical" evidence="7">
    <location>
        <begin position="368"/>
        <end position="392"/>
    </location>
</feature>
<feature type="transmembrane region" description="Helical" evidence="7">
    <location>
        <begin position="12"/>
        <end position="36"/>
    </location>
</feature>
<organism evidence="9 10">
    <name type="scientific">Vagococcus silagei</name>
    <dbReference type="NCBI Taxonomy" id="2508885"/>
    <lineage>
        <taxon>Bacteria</taxon>
        <taxon>Bacillati</taxon>
        <taxon>Bacillota</taxon>
        <taxon>Bacilli</taxon>
        <taxon>Lactobacillales</taxon>
        <taxon>Enterococcaceae</taxon>
        <taxon>Vagococcus</taxon>
    </lineage>
</organism>
<dbReference type="PANTHER" id="PTHR43414">
    <property type="entry name" value="MULTIDRUG RESISTANCE PROTEIN MDTG"/>
    <property type="match status" value="1"/>
</dbReference>
<feature type="transmembrane region" description="Helical" evidence="7">
    <location>
        <begin position="48"/>
        <end position="72"/>
    </location>
</feature>